<dbReference type="SUPFAM" id="SSF50978">
    <property type="entry name" value="WD40 repeat-like"/>
    <property type="match status" value="1"/>
</dbReference>
<dbReference type="GO" id="GO:0005634">
    <property type="term" value="C:nucleus"/>
    <property type="evidence" value="ECO:0007669"/>
    <property type="project" value="TreeGrafter"/>
</dbReference>
<dbReference type="AlphaFoldDB" id="A0AAW0R7J2"/>
<sequence>MSKQYLTAHTVDDAHIANIFAIAATKTAVLSASGSHCINVHATNKEGYPLVQSISNAHKLGCHHLAVSRDGQIAASIGFAGELKTWKISETGSGDWEPYAEVANGGEKAGEAWALALSEDGSVLATTTHNGRVNVWRLRDGSSQLVQQFEPGSMATSAFGMSVDISRDGKYTATGHENGAVYLYNNETGRVVYQLPGLAKPVRAVAFSPAGTKLAAAGDSMTVELFDLQYGDHVAQFTGHAAWIMSLDWSDTGEYLLSGSYDGKAKVWSIDKQACVATHNETEQALLSVKWLPKTGMNEMFCTAGANKSLTFYREATGTA</sequence>
<dbReference type="InterPro" id="IPR051510">
    <property type="entry name" value="SKI8"/>
</dbReference>
<dbReference type="PANTHER" id="PTHR44090:SF1">
    <property type="entry name" value="SUPERKILLER COMPLEX PROTEIN 8"/>
    <property type="match status" value="1"/>
</dbReference>
<dbReference type="EMBL" id="JAQQWP010000002">
    <property type="protein sequence ID" value="KAK8129765.1"/>
    <property type="molecule type" value="Genomic_DNA"/>
</dbReference>
<dbReference type="PROSITE" id="PS50082">
    <property type="entry name" value="WD_REPEATS_2"/>
    <property type="match status" value="3"/>
</dbReference>
<reference evidence="4 5" key="1">
    <citation type="submission" date="2023-01" db="EMBL/GenBank/DDBJ databases">
        <title>Analysis of 21 Apiospora genomes using comparative genomics revels a genus with tremendous synthesis potential of carbohydrate active enzymes and secondary metabolites.</title>
        <authorList>
            <person name="Sorensen T."/>
        </authorList>
    </citation>
    <scope>NUCLEOTIDE SEQUENCE [LARGE SCALE GENOMIC DNA]</scope>
    <source>
        <strain evidence="4 5">CBS 117206</strain>
    </source>
</reference>
<evidence type="ECO:0000256" key="1">
    <source>
        <dbReference type="ARBA" id="ARBA00022574"/>
    </source>
</evidence>
<accession>A0AAW0R7J2</accession>
<dbReference type="InterPro" id="IPR036322">
    <property type="entry name" value="WD40_repeat_dom_sf"/>
</dbReference>
<organism evidence="4 5">
    <name type="scientific">Apiospora kogelbergensis</name>
    <dbReference type="NCBI Taxonomy" id="1337665"/>
    <lineage>
        <taxon>Eukaryota</taxon>
        <taxon>Fungi</taxon>
        <taxon>Dikarya</taxon>
        <taxon>Ascomycota</taxon>
        <taxon>Pezizomycotina</taxon>
        <taxon>Sordariomycetes</taxon>
        <taxon>Xylariomycetidae</taxon>
        <taxon>Amphisphaeriales</taxon>
        <taxon>Apiosporaceae</taxon>
        <taxon>Apiospora</taxon>
    </lineage>
</organism>
<gene>
    <name evidence="4" type="ORF">PG999_002145</name>
</gene>
<evidence type="ECO:0000313" key="4">
    <source>
        <dbReference type="EMBL" id="KAK8129765.1"/>
    </source>
</evidence>
<evidence type="ECO:0000256" key="3">
    <source>
        <dbReference type="PROSITE-ProRule" id="PRU00221"/>
    </source>
</evidence>
<dbReference type="PANTHER" id="PTHR44090">
    <property type="entry name" value="WD REPEAT-CONTAINING PROTEIN 61"/>
    <property type="match status" value="1"/>
</dbReference>
<feature type="repeat" description="WD" evidence="3">
    <location>
        <begin position="237"/>
        <end position="278"/>
    </location>
</feature>
<dbReference type="SMART" id="SM00320">
    <property type="entry name" value="WD40"/>
    <property type="match status" value="6"/>
</dbReference>
<keyword evidence="1 3" id="KW-0853">WD repeat</keyword>
<feature type="repeat" description="WD" evidence="3">
    <location>
        <begin position="114"/>
        <end position="146"/>
    </location>
</feature>
<proteinExistence type="predicted"/>
<dbReference type="GO" id="GO:0032991">
    <property type="term" value="C:protein-containing complex"/>
    <property type="evidence" value="ECO:0007669"/>
    <property type="project" value="UniProtKB-ARBA"/>
</dbReference>
<comment type="caution">
    <text evidence="4">The sequence shown here is derived from an EMBL/GenBank/DDBJ whole genome shotgun (WGS) entry which is preliminary data.</text>
</comment>
<keyword evidence="2" id="KW-0677">Repeat</keyword>
<dbReference type="InterPro" id="IPR015943">
    <property type="entry name" value="WD40/YVTN_repeat-like_dom_sf"/>
</dbReference>
<dbReference type="Gene3D" id="2.130.10.10">
    <property type="entry name" value="YVTN repeat-like/Quinoprotein amine dehydrogenase"/>
    <property type="match status" value="1"/>
</dbReference>
<dbReference type="Pfam" id="PF00400">
    <property type="entry name" value="WD40"/>
    <property type="match status" value="3"/>
</dbReference>
<name>A0AAW0R7J2_9PEZI</name>
<evidence type="ECO:0000313" key="5">
    <source>
        <dbReference type="Proteomes" id="UP001392437"/>
    </source>
</evidence>
<protein>
    <submittedName>
        <fullName evidence="4">WD40/YVTN repeat-like-containing domain protein</fullName>
    </submittedName>
</protein>
<dbReference type="Proteomes" id="UP001392437">
    <property type="component" value="Unassembled WGS sequence"/>
</dbReference>
<evidence type="ECO:0000256" key="2">
    <source>
        <dbReference type="ARBA" id="ARBA00022737"/>
    </source>
</evidence>
<keyword evidence="5" id="KW-1185">Reference proteome</keyword>
<feature type="repeat" description="WD" evidence="3">
    <location>
        <begin position="195"/>
        <end position="236"/>
    </location>
</feature>
<dbReference type="PROSITE" id="PS50294">
    <property type="entry name" value="WD_REPEATS_REGION"/>
    <property type="match status" value="1"/>
</dbReference>
<dbReference type="InterPro" id="IPR001680">
    <property type="entry name" value="WD40_rpt"/>
</dbReference>